<reference evidence="3 4" key="1">
    <citation type="submission" date="2019-09" db="EMBL/GenBank/DDBJ databases">
        <title>Bacillus ochoae sp. nov., Paenibacillus whitsoniae sp. nov., Paenibacillus spiritus sp. nov. Isolated from the Mars Exploration Rover during spacecraft assembly.</title>
        <authorList>
            <person name="Seuylemezian A."/>
            <person name="Vaishampayan P."/>
        </authorList>
    </citation>
    <scope>NUCLEOTIDE SEQUENCE [LARGE SCALE GENOMIC DNA]</scope>
    <source>
        <strain evidence="3 4">MER_111</strain>
    </source>
</reference>
<dbReference type="OrthoDB" id="5290748at2"/>
<dbReference type="InterPro" id="IPR023875">
    <property type="entry name" value="DNA_repair_put"/>
</dbReference>
<sequence length="291" mass="32403">MFKTAALAYSYDGSFEGLLSCVFESYVWKETPLAIQPDGDGPGLLLESKWIETDPEHAGRVLRSIPQRIGTEAEELVRLGFCTCLPDKELLLLKFLQLGFAHGPRVMDMLADDTVDALLKAVLHLRRESHRYLGLIRFSVYGPVMAAVIEPRNRVLPLIRDHFCDRFGGERFMIYDAAHRMALIHEPGRSAIIPLEAWTPPQPDETEERYRRLWKGFYEAIGIKERRNERLRISNMPKRYWKELTEMDGGGWGAAVARSRARARSASPSAPGGAGGAPAAESLPAPGGSGA</sequence>
<feature type="region of interest" description="Disordered" evidence="1">
    <location>
        <begin position="257"/>
        <end position="291"/>
    </location>
</feature>
<name>A0A5J5G5R1_9BACL</name>
<evidence type="ECO:0000256" key="1">
    <source>
        <dbReference type="SAM" id="MobiDB-lite"/>
    </source>
</evidence>
<dbReference type="RefSeq" id="WP_150458738.1">
    <property type="nucleotide sequence ID" value="NZ_VYKK01000017.1"/>
</dbReference>
<accession>A0A5J5G5R1</accession>
<gene>
    <name evidence="3" type="ORF">F4V43_13310</name>
</gene>
<evidence type="ECO:0000313" key="4">
    <source>
        <dbReference type="Proteomes" id="UP000367750"/>
    </source>
</evidence>
<dbReference type="EMBL" id="VYKK01000017">
    <property type="protein sequence ID" value="KAA9002393.1"/>
    <property type="molecule type" value="Genomic_DNA"/>
</dbReference>
<dbReference type="Proteomes" id="UP000367750">
    <property type="component" value="Unassembled WGS sequence"/>
</dbReference>
<feature type="domain" description="DUF4130" evidence="2">
    <location>
        <begin position="87"/>
        <end position="246"/>
    </location>
</feature>
<protein>
    <submittedName>
        <fullName evidence="3">DNA metabolism protein</fullName>
    </submittedName>
</protein>
<dbReference type="Pfam" id="PF13566">
    <property type="entry name" value="DUF4130"/>
    <property type="match status" value="1"/>
</dbReference>
<comment type="caution">
    <text evidence="3">The sequence shown here is derived from an EMBL/GenBank/DDBJ whole genome shotgun (WGS) entry which is preliminary data.</text>
</comment>
<dbReference type="AlphaFoldDB" id="A0A5J5G5R1"/>
<dbReference type="InterPro" id="IPR025404">
    <property type="entry name" value="DUF4130"/>
</dbReference>
<dbReference type="NCBIfam" id="TIGR03915">
    <property type="entry name" value="SAM_7_link_chp"/>
    <property type="match status" value="1"/>
</dbReference>
<keyword evidence="4" id="KW-1185">Reference proteome</keyword>
<organism evidence="3 4">
    <name type="scientific">Paenibacillus spiritus</name>
    <dbReference type="NCBI Taxonomy" id="2496557"/>
    <lineage>
        <taxon>Bacteria</taxon>
        <taxon>Bacillati</taxon>
        <taxon>Bacillota</taxon>
        <taxon>Bacilli</taxon>
        <taxon>Bacillales</taxon>
        <taxon>Paenibacillaceae</taxon>
        <taxon>Paenibacillus</taxon>
    </lineage>
</organism>
<evidence type="ECO:0000313" key="3">
    <source>
        <dbReference type="EMBL" id="KAA9002393.1"/>
    </source>
</evidence>
<evidence type="ECO:0000259" key="2">
    <source>
        <dbReference type="Pfam" id="PF13566"/>
    </source>
</evidence>
<proteinExistence type="predicted"/>